<evidence type="ECO:0000313" key="7">
    <source>
        <dbReference type="EMBL" id="PWH07329.1"/>
    </source>
</evidence>
<evidence type="ECO:0000256" key="1">
    <source>
        <dbReference type="ARBA" id="ARBA00000427"/>
    </source>
</evidence>
<protein>
    <recommendedName>
        <fullName evidence="3">exo-alpha-sialidase</fullName>
        <ecNumber evidence="3">3.2.1.18</ecNumber>
    </recommendedName>
</protein>
<comment type="similarity">
    <text evidence="2">Belongs to the glycosyl hydrolase 33 family.</text>
</comment>
<dbReference type="InterPro" id="IPR006311">
    <property type="entry name" value="TAT_signal"/>
</dbReference>
<accession>A0A2U2RN77</accession>
<evidence type="ECO:0000256" key="2">
    <source>
        <dbReference type="ARBA" id="ARBA00009348"/>
    </source>
</evidence>
<feature type="domain" description="Alpha-galactosidase NEW3" evidence="5">
    <location>
        <begin position="474"/>
        <end position="538"/>
    </location>
</feature>
<feature type="region of interest" description="Disordered" evidence="4">
    <location>
        <begin position="71"/>
        <end position="109"/>
    </location>
</feature>
<name>A0A2U2RN77_9MICO</name>
<dbReference type="SUPFAM" id="SSF50939">
    <property type="entry name" value="Sialidases"/>
    <property type="match status" value="1"/>
</dbReference>
<feature type="compositionally biased region" description="Basic residues" evidence="4">
    <location>
        <begin position="89"/>
        <end position="105"/>
    </location>
</feature>
<dbReference type="Pfam" id="PF13088">
    <property type="entry name" value="BNR_2"/>
    <property type="match status" value="1"/>
</dbReference>
<proteinExistence type="inferred from homology"/>
<reference evidence="7 8" key="1">
    <citation type="submission" date="2018-05" db="EMBL/GenBank/DDBJ databases">
        <title>Brachybacterium sp. M1HQ-2T, whole genome shotgun sequence.</title>
        <authorList>
            <person name="Tuo L."/>
        </authorList>
    </citation>
    <scope>NUCLEOTIDE SEQUENCE [LARGE SCALE GENOMIC DNA]</scope>
    <source>
        <strain evidence="7 8">M1HQ-2</strain>
    </source>
</reference>
<feature type="domain" description="Sialidase" evidence="6">
    <location>
        <begin position="135"/>
        <end position="439"/>
    </location>
</feature>
<comment type="caution">
    <text evidence="7">The sequence shown here is derived from an EMBL/GenBank/DDBJ whole genome shotgun (WGS) entry which is preliminary data.</text>
</comment>
<dbReference type="GO" id="GO:0009313">
    <property type="term" value="P:oligosaccharide catabolic process"/>
    <property type="evidence" value="ECO:0007669"/>
    <property type="project" value="TreeGrafter"/>
</dbReference>
<dbReference type="InterPro" id="IPR036278">
    <property type="entry name" value="Sialidase_sf"/>
</dbReference>
<evidence type="ECO:0000256" key="4">
    <source>
        <dbReference type="SAM" id="MobiDB-lite"/>
    </source>
</evidence>
<feature type="region of interest" description="Disordered" evidence="4">
    <location>
        <begin position="144"/>
        <end position="164"/>
    </location>
</feature>
<feature type="region of interest" description="Disordered" evidence="4">
    <location>
        <begin position="1"/>
        <end position="47"/>
    </location>
</feature>
<evidence type="ECO:0000259" key="5">
    <source>
        <dbReference type="Pfam" id="PF10633"/>
    </source>
</evidence>
<evidence type="ECO:0000313" key="8">
    <source>
        <dbReference type="Proteomes" id="UP000245590"/>
    </source>
</evidence>
<organism evidence="7 8">
    <name type="scientific">Brachybacterium endophyticum</name>
    <dbReference type="NCBI Taxonomy" id="2182385"/>
    <lineage>
        <taxon>Bacteria</taxon>
        <taxon>Bacillati</taxon>
        <taxon>Actinomycetota</taxon>
        <taxon>Actinomycetes</taxon>
        <taxon>Micrococcales</taxon>
        <taxon>Dermabacteraceae</taxon>
        <taxon>Brachybacterium</taxon>
    </lineage>
</organism>
<sequence>MSDVRRPPVPPREPGPAPPADRNEGAPVTSSSRPAHTIPGSVPETRSRRAVLGAAALTAAGALALPAAAHAAPAGRGHGDGHGGGHGHGPGRGHGPGHGHGHGTRGRFLTEDLATGGDGVFPNYRIPALVQLNNGDILAAYDGRPTGTDSPGPNSVLQRRSTDGGVTWGEQTVIEQGKEGEEKEGYSDPSYVYDRITGTLFNFHVFSKDTGFFDSGYGNDDADRRVQSTTVSVSTDDGRTWTSKRLTKVTKPEDVRGMFATSGAGIQLTRGRHRGRLVQQYIGQWRDESFRSYSVYSDDHGRTWTMGEPVGIAMDENKVVELSDGTLMLNSRIHAGGTARFVALSRDGGESWSEPVLDATLTDPRNNASVIAMNPGARKRSAKAKELLFSNSNSANERVNGSIRYSYDDGETWPVVKSYQAGDHAYSQLAALEDGTFGVLFEGEDSNQIVFGRFDRAWLNPFRLHVRTTRATVDAGGSVELRVRIRNDDERALPAGTASASLPTGWEAESVHLPALRPGHSASLRLSVSAPADVDPGTVLGDVTVEAGDFSLRGDLVVSVRG</sequence>
<dbReference type="AlphaFoldDB" id="A0A2U2RN77"/>
<dbReference type="Pfam" id="PF10633">
    <property type="entry name" value="NPCBM_assoc"/>
    <property type="match status" value="1"/>
</dbReference>
<dbReference type="EC" id="3.2.1.18" evidence="3"/>
<feature type="compositionally biased region" description="Pro residues" evidence="4">
    <location>
        <begin position="7"/>
        <end position="19"/>
    </location>
</feature>
<dbReference type="Gene3D" id="2.60.40.10">
    <property type="entry name" value="Immunoglobulins"/>
    <property type="match status" value="1"/>
</dbReference>
<dbReference type="Proteomes" id="UP000245590">
    <property type="component" value="Unassembled WGS sequence"/>
</dbReference>
<gene>
    <name evidence="7" type="ORF">DEO23_01375</name>
</gene>
<dbReference type="InterPro" id="IPR026856">
    <property type="entry name" value="Sialidase_fam"/>
</dbReference>
<dbReference type="PANTHER" id="PTHR10628">
    <property type="entry name" value="SIALIDASE"/>
    <property type="match status" value="1"/>
</dbReference>
<dbReference type="InterPro" id="IPR013783">
    <property type="entry name" value="Ig-like_fold"/>
</dbReference>
<dbReference type="GO" id="GO:0006689">
    <property type="term" value="P:ganglioside catabolic process"/>
    <property type="evidence" value="ECO:0007669"/>
    <property type="project" value="TreeGrafter"/>
</dbReference>
<evidence type="ECO:0000256" key="3">
    <source>
        <dbReference type="ARBA" id="ARBA00012733"/>
    </source>
</evidence>
<dbReference type="InterPro" id="IPR011040">
    <property type="entry name" value="Sialidase"/>
</dbReference>
<dbReference type="OrthoDB" id="7294637at2"/>
<dbReference type="GO" id="GO:0016020">
    <property type="term" value="C:membrane"/>
    <property type="evidence" value="ECO:0007669"/>
    <property type="project" value="TreeGrafter"/>
</dbReference>
<dbReference type="CDD" id="cd15482">
    <property type="entry name" value="Sialidase_non-viral"/>
    <property type="match status" value="1"/>
</dbReference>
<dbReference type="GO" id="GO:0004308">
    <property type="term" value="F:exo-alpha-sialidase activity"/>
    <property type="evidence" value="ECO:0007669"/>
    <property type="project" value="UniProtKB-EC"/>
</dbReference>
<feature type="compositionally biased region" description="Polar residues" evidence="4">
    <location>
        <begin position="147"/>
        <end position="159"/>
    </location>
</feature>
<dbReference type="Gene3D" id="2.120.10.10">
    <property type="match status" value="1"/>
</dbReference>
<dbReference type="PANTHER" id="PTHR10628:SF30">
    <property type="entry name" value="EXO-ALPHA-SIALIDASE"/>
    <property type="match status" value="1"/>
</dbReference>
<keyword evidence="8" id="KW-1185">Reference proteome</keyword>
<evidence type="ECO:0000259" key="6">
    <source>
        <dbReference type="Pfam" id="PF13088"/>
    </source>
</evidence>
<dbReference type="InterPro" id="IPR018905">
    <property type="entry name" value="A-galactase_NEW3"/>
</dbReference>
<dbReference type="EMBL" id="QFKX01000001">
    <property type="protein sequence ID" value="PWH07329.1"/>
    <property type="molecule type" value="Genomic_DNA"/>
</dbReference>
<dbReference type="PROSITE" id="PS51318">
    <property type="entry name" value="TAT"/>
    <property type="match status" value="1"/>
</dbReference>
<dbReference type="GO" id="GO:0005737">
    <property type="term" value="C:cytoplasm"/>
    <property type="evidence" value="ECO:0007669"/>
    <property type="project" value="TreeGrafter"/>
</dbReference>
<comment type="catalytic activity">
    <reaction evidence="1">
        <text>Hydrolysis of alpha-(2-&gt;3)-, alpha-(2-&gt;6)-, alpha-(2-&gt;8)- glycosidic linkages of terminal sialic acid residues in oligosaccharides, glycoproteins, glycolipids, colominic acid and synthetic substrates.</text>
        <dbReference type="EC" id="3.2.1.18"/>
    </reaction>
</comment>